<keyword evidence="1" id="KW-1133">Transmembrane helix</keyword>
<geneLocation type="mitochondrion" evidence="2"/>
<dbReference type="AlphaFoldDB" id="A0A0A0RUY0"/>
<gene>
    <name evidence="2" type="primary">ATP8</name>
</gene>
<organism evidence="2">
    <name type="scientific">Araneae sp. MT-2014</name>
    <dbReference type="NCBI Taxonomy" id="1560008"/>
    <lineage>
        <taxon>Eukaryota</taxon>
        <taxon>Metazoa</taxon>
        <taxon>Ecdysozoa</taxon>
        <taxon>Arthropoda</taxon>
        <taxon>Chelicerata</taxon>
        <taxon>Arachnida</taxon>
        <taxon>Araneae</taxon>
    </lineage>
</organism>
<evidence type="ECO:0000313" key="2">
    <source>
        <dbReference type="EMBL" id="AIW06160.1"/>
    </source>
</evidence>
<keyword evidence="2" id="KW-0496">Mitochondrion</keyword>
<protein>
    <submittedName>
        <fullName evidence="2">ATP synthase F0 subunit 8</fullName>
    </submittedName>
</protein>
<accession>A0A0A0RUY0</accession>
<feature type="transmembrane region" description="Helical" evidence="1">
    <location>
        <begin position="7"/>
        <end position="30"/>
    </location>
</feature>
<evidence type="ECO:0000256" key="1">
    <source>
        <dbReference type="SAM" id="Phobius"/>
    </source>
</evidence>
<name>A0A0A0RUY0_9ARAC</name>
<keyword evidence="1" id="KW-0472">Membrane</keyword>
<dbReference type="EMBL" id="KM244672">
    <property type="protein sequence ID" value="AIW06160.1"/>
    <property type="molecule type" value="Genomic_DNA"/>
</dbReference>
<proteinExistence type="predicted"/>
<sequence length="51" mass="6223">MPQLMPIYWILSFLMVLFILLTMVMIYFMFNSIQLNVNCVTKGGFNLNWWW</sequence>
<keyword evidence="1" id="KW-0812">Transmembrane</keyword>
<reference evidence="2" key="1">
    <citation type="journal article" date="2014" name="Nucleic Acids Res.">
        <title>Multiplex sequencing of pooled mitochondrial genomes-a crucial step toward biodiversity analysis using mito-metagenomics.</title>
        <authorList>
            <person name="Tang M."/>
            <person name="Tan M."/>
            <person name="Meng G."/>
            <person name="Yang S."/>
            <person name="Su X."/>
            <person name="Liu S."/>
            <person name="Song W."/>
            <person name="Li Y."/>
            <person name="Wu Q."/>
            <person name="Zhang A."/>
            <person name="Zhou X."/>
        </authorList>
    </citation>
    <scope>NUCLEOTIDE SEQUENCE</scope>
    <source>
        <strain evidence="2">CL113</strain>
    </source>
</reference>